<feature type="transmembrane region" description="Helical" evidence="14">
    <location>
        <begin position="288"/>
        <end position="308"/>
    </location>
</feature>
<evidence type="ECO:0000256" key="13">
    <source>
        <dbReference type="PROSITE-ProRule" id="PRU10141"/>
    </source>
</evidence>
<reference evidence="17 18" key="1">
    <citation type="journal article" date="2022" name="Nat. Plants">
        <title>Genomes of leafy and leafless Platanthera orchids illuminate the evolution of mycoheterotrophy.</title>
        <authorList>
            <person name="Li M.H."/>
            <person name="Liu K.W."/>
            <person name="Li Z."/>
            <person name="Lu H.C."/>
            <person name="Ye Q.L."/>
            <person name="Zhang D."/>
            <person name="Wang J.Y."/>
            <person name="Li Y.F."/>
            <person name="Zhong Z.M."/>
            <person name="Liu X."/>
            <person name="Yu X."/>
            <person name="Liu D.K."/>
            <person name="Tu X.D."/>
            <person name="Liu B."/>
            <person name="Hao Y."/>
            <person name="Liao X.Y."/>
            <person name="Jiang Y.T."/>
            <person name="Sun W.H."/>
            <person name="Chen J."/>
            <person name="Chen Y.Q."/>
            <person name="Ai Y."/>
            <person name="Zhai J.W."/>
            <person name="Wu S.S."/>
            <person name="Zhou Z."/>
            <person name="Hsiao Y.Y."/>
            <person name="Wu W.L."/>
            <person name="Chen Y.Y."/>
            <person name="Lin Y.F."/>
            <person name="Hsu J.L."/>
            <person name="Li C.Y."/>
            <person name="Wang Z.W."/>
            <person name="Zhao X."/>
            <person name="Zhong W.Y."/>
            <person name="Ma X.K."/>
            <person name="Ma L."/>
            <person name="Huang J."/>
            <person name="Chen G.Z."/>
            <person name="Huang M.Z."/>
            <person name="Huang L."/>
            <person name="Peng D.H."/>
            <person name="Luo Y.B."/>
            <person name="Zou S.Q."/>
            <person name="Chen S.P."/>
            <person name="Lan S."/>
            <person name="Tsai W.C."/>
            <person name="Van de Peer Y."/>
            <person name="Liu Z.J."/>
        </authorList>
    </citation>
    <scope>NUCLEOTIDE SEQUENCE [LARGE SCALE GENOMIC DNA]</scope>
    <source>
        <strain evidence="17">Lor288</strain>
    </source>
</reference>
<evidence type="ECO:0000256" key="2">
    <source>
        <dbReference type="ARBA" id="ARBA00022527"/>
    </source>
</evidence>
<dbReference type="InterPro" id="IPR008271">
    <property type="entry name" value="Ser/Thr_kinase_AS"/>
</dbReference>
<sequence>MPPLFHRLSVTILYLQVILIFFAAKNCSLYAPVLLICSNNTYTSSSSYGASIHRLLAQLIATVPDSPYLSLNGSAKTSTHPSDVYALAQCRPDYPPAVCSSCLIKSATVTTASPANGGCGGSISAALRLDECLLIYSDDPYLDFPEFRGTAISYRGPPSDSLEAAHRRKALLTHNALDASTASLRFAVNAGYIAGLNENAIYVMAWCRLDQLAGNCSDCLQIAINKLYLNMSGGQVIEQSCIVRFESFPFFTTSVNLSSHSPKEGFESEGELSVSPGEGKGSKTYRTLFISILVTVVLILVCILFIVIRSSGKKIIIFHIKEDENKEQISIDKCLHHEFGDIRAATGDFSEENKLGEGGFGSVYRGVLRDGQEIAVKRLSKTSVQGVEELKNEVAFVAKLQHRNLVRLVGCCLEKDKLLLYEYLPNKSLDKFLFDPERRAQIDWGTRYKIIEGVAQGLLYLHEDSRLRVIHCDLKASNVLLDHNMNPKISDFGLAKLFGLNDVQRKMSRIAGTLGYMAPEYAMHGLFSTKSDVYSYGVLVLEMITGRRGVNVDESADSLDLQSYVGENWKEGNKLRVVDPSLGDRFYPDQMLRCIQIGLLCIQEDPAQRPSMASLVVMLSTRDVLLPEPLLPAFLR</sequence>
<keyword evidence="2" id="KW-0723">Serine/threonine-protein kinase</keyword>
<feature type="domain" description="Gnk2-homologous" evidence="16">
    <location>
        <begin position="30"/>
        <end position="141"/>
    </location>
</feature>
<dbReference type="Gene3D" id="3.30.430.20">
    <property type="entry name" value="Gnk2 domain, C-X8-C-X2-C motif"/>
    <property type="match status" value="2"/>
</dbReference>
<dbReference type="Proteomes" id="UP001412067">
    <property type="component" value="Unassembled WGS sequence"/>
</dbReference>
<evidence type="ECO:0000256" key="8">
    <source>
        <dbReference type="ARBA" id="ARBA00022777"/>
    </source>
</evidence>
<evidence type="ECO:0000256" key="14">
    <source>
        <dbReference type="SAM" id="Phobius"/>
    </source>
</evidence>
<evidence type="ECO:0000256" key="5">
    <source>
        <dbReference type="ARBA" id="ARBA00022729"/>
    </source>
</evidence>
<keyword evidence="12" id="KW-0325">Glycoprotein</keyword>
<keyword evidence="4 14" id="KW-0812">Transmembrane</keyword>
<evidence type="ECO:0000256" key="7">
    <source>
        <dbReference type="ARBA" id="ARBA00022741"/>
    </source>
</evidence>
<dbReference type="CDD" id="cd23509">
    <property type="entry name" value="Gnk2-like"/>
    <property type="match status" value="2"/>
</dbReference>
<keyword evidence="7 13" id="KW-0547">Nucleotide-binding</keyword>
<evidence type="ECO:0000256" key="4">
    <source>
        <dbReference type="ARBA" id="ARBA00022692"/>
    </source>
</evidence>
<dbReference type="PANTHER" id="PTHR27002:SF1040">
    <property type="entry name" value="OS07G0538400 PROTEIN"/>
    <property type="match status" value="1"/>
</dbReference>
<dbReference type="InterPro" id="IPR011009">
    <property type="entry name" value="Kinase-like_dom_sf"/>
</dbReference>
<feature type="binding site" evidence="13">
    <location>
        <position position="377"/>
    </location>
    <ligand>
        <name>ATP</name>
        <dbReference type="ChEBI" id="CHEBI:30616"/>
    </ligand>
</feature>
<protein>
    <submittedName>
        <fullName evidence="17">Cysteine-rich receptor-like protein kinase 15</fullName>
    </submittedName>
</protein>
<evidence type="ECO:0000256" key="6">
    <source>
        <dbReference type="ARBA" id="ARBA00022737"/>
    </source>
</evidence>
<keyword evidence="18" id="KW-1185">Reference proteome</keyword>
<dbReference type="PROSITE" id="PS00108">
    <property type="entry name" value="PROTEIN_KINASE_ST"/>
    <property type="match status" value="1"/>
</dbReference>
<dbReference type="EMBL" id="JBBWWR010000009">
    <property type="protein sequence ID" value="KAK8961379.1"/>
    <property type="molecule type" value="Genomic_DNA"/>
</dbReference>
<comment type="subcellular location">
    <subcellularLocation>
        <location evidence="1">Membrane</location>
        <topology evidence="1">Single-pass membrane protein</topology>
    </subcellularLocation>
</comment>
<keyword evidence="3" id="KW-0808">Transferase</keyword>
<keyword evidence="11 14" id="KW-0472">Membrane</keyword>
<dbReference type="Gene3D" id="3.30.200.20">
    <property type="entry name" value="Phosphorylase Kinase, domain 1"/>
    <property type="match status" value="1"/>
</dbReference>
<dbReference type="InterPro" id="IPR038408">
    <property type="entry name" value="GNK2_sf"/>
</dbReference>
<evidence type="ECO:0000259" key="16">
    <source>
        <dbReference type="PROSITE" id="PS51473"/>
    </source>
</evidence>
<dbReference type="CDD" id="cd14066">
    <property type="entry name" value="STKc_IRAK"/>
    <property type="match status" value="1"/>
</dbReference>
<dbReference type="InterPro" id="IPR000719">
    <property type="entry name" value="Prot_kinase_dom"/>
</dbReference>
<comment type="caution">
    <text evidence="17">The sequence shown here is derived from an EMBL/GenBank/DDBJ whole genome shotgun (WGS) entry which is preliminary data.</text>
</comment>
<dbReference type="InterPro" id="IPR001245">
    <property type="entry name" value="Ser-Thr/Tyr_kinase_cat_dom"/>
</dbReference>
<organism evidence="17 18">
    <name type="scientific">Platanthera guangdongensis</name>
    <dbReference type="NCBI Taxonomy" id="2320717"/>
    <lineage>
        <taxon>Eukaryota</taxon>
        <taxon>Viridiplantae</taxon>
        <taxon>Streptophyta</taxon>
        <taxon>Embryophyta</taxon>
        <taxon>Tracheophyta</taxon>
        <taxon>Spermatophyta</taxon>
        <taxon>Magnoliopsida</taxon>
        <taxon>Liliopsida</taxon>
        <taxon>Asparagales</taxon>
        <taxon>Orchidaceae</taxon>
        <taxon>Orchidoideae</taxon>
        <taxon>Orchideae</taxon>
        <taxon>Orchidinae</taxon>
        <taxon>Platanthera</taxon>
    </lineage>
</organism>
<dbReference type="InterPro" id="IPR002902">
    <property type="entry name" value="GNK2"/>
</dbReference>
<keyword evidence="10 14" id="KW-1133">Transmembrane helix</keyword>
<proteinExistence type="predicted"/>
<evidence type="ECO:0000256" key="9">
    <source>
        <dbReference type="ARBA" id="ARBA00022840"/>
    </source>
</evidence>
<evidence type="ECO:0000256" key="3">
    <source>
        <dbReference type="ARBA" id="ARBA00022679"/>
    </source>
</evidence>
<dbReference type="PROSITE" id="PS00107">
    <property type="entry name" value="PROTEIN_KINASE_ATP"/>
    <property type="match status" value="1"/>
</dbReference>
<feature type="domain" description="Protein kinase" evidence="15">
    <location>
        <begin position="349"/>
        <end position="631"/>
    </location>
</feature>
<evidence type="ECO:0000256" key="12">
    <source>
        <dbReference type="ARBA" id="ARBA00023180"/>
    </source>
</evidence>
<feature type="domain" description="Gnk2-homologous" evidence="16">
    <location>
        <begin position="146"/>
        <end position="250"/>
    </location>
</feature>
<evidence type="ECO:0000313" key="17">
    <source>
        <dbReference type="EMBL" id="KAK8961379.1"/>
    </source>
</evidence>
<evidence type="ECO:0000256" key="10">
    <source>
        <dbReference type="ARBA" id="ARBA00022989"/>
    </source>
</evidence>
<keyword evidence="9 13" id="KW-0067">ATP-binding</keyword>
<keyword evidence="8" id="KW-0418">Kinase</keyword>
<dbReference type="SUPFAM" id="SSF56112">
    <property type="entry name" value="Protein kinase-like (PK-like)"/>
    <property type="match status" value="1"/>
</dbReference>
<evidence type="ECO:0000313" key="18">
    <source>
        <dbReference type="Proteomes" id="UP001412067"/>
    </source>
</evidence>
<evidence type="ECO:0000256" key="1">
    <source>
        <dbReference type="ARBA" id="ARBA00004167"/>
    </source>
</evidence>
<dbReference type="Pfam" id="PF01657">
    <property type="entry name" value="Stress-antifung"/>
    <property type="match status" value="2"/>
</dbReference>
<dbReference type="PROSITE" id="PS50011">
    <property type="entry name" value="PROTEIN_KINASE_DOM"/>
    <property type="match status" value="1"/>
</dbReference>
<keyword evidence="6" id="KW-0677">Repeat</keyword>
<dbReference type="Gene3D" id="1.10.510.10">
    <property type="entry name" value="Transferase(Phosphotransferase) domain 1"/>
    <property type="match status" value="1"/>
</dbReference>
<dbReference type="PANTHER" id="PTHR27002">
    <property type="entry name" value="RECEPTOR-LIKE SERINE/THREONINE-PROTEIN KINASE SD1-8"/>
    <property type="match status" value="1"/>
</dbReference>
<dbReference type="SMART" id="SM00220">
    <property type="entry name" value="S_TKc"/>
    <property type="match status" value="1"/>
</dbReference>
<evidence type="ECO:0000259" key="15">
    <source>
        <dbReference type="PROSITE" id="PS50011"/>
    </source>
</evidence>
<accession>A0ABR2MAZ1</accession>
<dbReference type="InterPro" id="IPR017441">
    <property type="entry name" value="Protein_kinase_ATP_BS"/>
</dbReference>
<name>A0ABR2MAZ1_9ASPA</name>
<gene>
    <name evidence="17" type="primary">CRK15</name>
    <name evidence="17" type="ORF">KSP40_PGU006154</name>
</gene>
<evidence type="ECO:0000256" key="11">
    <source>
        <dbReference type="ARBA" id="ARBA00023136"/>
    </source>
</evidence>
<dbReference type="PROSITE" id="PS51473">
    <property type="entry name" value="GNK2"/>
    <property type="match status" value="2"/>
</dbReference>
<keyword evidence="5" id="KW-0732">Signal</keyword>
<dbReference type="Pfam" id="PF07714">
    <property type="entry name" value="PK_Tyr_Ser-Thr"/>
    <property type="match status" value="1"/>
</dbReference>